<comment type="subcellular location">
    <subcellularLocation>
        <location evidence="1">Membrane</location>
        <topology evidence="1">Multi-pass membrane protein</topology>
    </subcellularLocation>
</comment>
<organism evidence="11 12">
    <name type="scientific">Dermatophagoides pteronyssinus</name>
    <name type="common">European house dust mite</name>
    <dbReference type="NCBI Taxonomy" id="6956"/>
    <lineage>
        <taxon>Eukaryota</taxon>
        <taxon>Metazoa</taxon>
        <taxon>Ecdysozoa</taxon>
        <taxon>Arthropoda</taxon>
        <taxon>Chelicerata</taxon>
        <taxon>Arachnida</taxon>
        <taxon>Acari</taxon>
        <taxon>Acariformes</taxon>
        <taxon>Sarcoptiformes</taxon>
        <taxon>Astigmata</taxon>
        <taxon>Psoroptidia</taxon>
        <taxon>Analgoidea</taxon>
        <taxon>Pyroglyphidae</taxon>
        <taxon>Dermatophagoidinae</taxon>
        <taxon>Dermatophagoides</taxon>
    </lineage>
</organism>
<keyword evidence="7" id="KW-0675">Receptor</keyword>
<dbReference type="PROSITE" id="PS50262">
    <property type="entry name" value="G_PROTEIN_RECEP_F1_2"/>
    <property type="match status" value="1"/>
</dbReference>
<keyword evidence="6 9" id="KW-0472">Membrane</keyword>
<dbReference type="PANTHER" id="PTHR24243">
    <property type="entry name" value="G-PROTEIN COUPLED RECEPTOR"/>
    <property type="match status" value="1"/>
</dbReference>
<keyword evidence="8" id="KW-0807">Transducer</keyword>
<sequence length="87" mass="9815">MIVLNQCYTTTTTTTTMLPYSLRILGNLLVPLVVCRQREQLSNNSTNIFLINLSIADLLVLVVCTPTVLIELHSNPEIWMLGEFMSM</sequence>
<feature type="transmembrane region" description="Helical" evidence="9">
    <location>
        <begin position="48"/>
        <end position="70"/>
    </location>
</feature>
<comment type="similarity">
    <text evidence="2">Belongs to the G-protein coupled receptor 1 family.</text>
</comment>
<keyword evidence="5" id="KW-0297">G-protein coupled receptor</keyword>
<comment type="caution">
    <text evidence="11">The sequence shown here is derived from an EMBL/GenBank/DDBJ whole genome shotgun (WGS) entry which is preliminary data.</text>
</comment>
<evidence type="ECO:0000313" key="11">
    <source>
        <dbReference type="EMBL" id="KAH9418162.1"/>
    </source>
</evidence>
<proteinExistence type="inferred from homology"/>
<dbReference type="EMBL" id="NJHN03000065">
    <property type="protein sequence ID" value="KAH9418162.1"/>
    <property type="molecule type" value="Genomic_DNA"/>
</dbReference>
<keyword evidence="4 9" id="KW-1133">Transmembrane helix</keyword>
<dbReference type="PRINTS" id="PR00237">
    <property type="entry name" value="GPCRRHODOPSN"/>
</dbReference>
<name>A0ABQ8J6E6_DERPT</name>
<protein>
    <recommendedName>
        <fullName evidence="10">G-protein coupled receptors family 1 profile domain-containing protein</fullName>
    </recommendedName>
</protein>
<evidence type="ECO:0000256" key="7">
    <source>
        <dbReference type="ARBA" id="ARBA00023170"/>
    </source>
</evidence>
<dbReference type="PANTHER" id="PTHR24243:SF233">
    <property type="entry name" value="THYROTROPIN-RELEASING HORMONE RECEPTOR"/>
    <property type="match status" value="1"/>
</dbReference>
<evidence type="ECO:0000256" key="2">
    <source>
        <dbReference type="ARBA" id="ARBA00010663"/>
    </source>
</evidence>
<dbReference type="SUPFAM" id="SSF81321">
    <property type="entry name" value="Family A G protein-coupled receptor-like"/>
    <property type="match status" value="1"/>
</dbReference>
<dbReference type="InterPro" id="IPR000276">
    <property type="entry name" value="GPCR_Rhodpsn"/>
</dbReference>
<gene>
    <name evidence="11" type="ORF">DERP_010715</name>
</gene>
<evidence type="ECO:0000256" key="4">
    <source>
        <dbReference type="ARBA" id="ARBA00022989"/>
    </source>
</evidence>
<evidence type="ECO:0000313" key="12">
    <source>
        <dbReference type="Proteomes" id="UP000887458"/>
    </source>
</evidence>
<dbReference type="Pfam" id="PF00001">
    <property type="entry name" value="7tm_1"/>
    <property type="match status" value="1"/>
</dbReference>
<evidence type="ECO:0000256" key="8">
    <source>
        <dbReference type="ARBA" id="ARBA00023224"/>
    </source>
</evidence>
<evidence type="ECO:0000259" key="10">
    <source>
        <dbReference type="PROSITE" id="PS50262"/>
    </source>
</evidence>
<reference evidence="11 12" key="2">
    <citation type="journal article" date="2022" name="Mol. Biol. Evol.">
        <title>Comparative Genomics Reveals Insights into the Divergent Evolution of Astigmatic Mites and Household Pest Adaptations.</title>
        <authorList>
            <person name="Xiong Q."/>
            <person name="Wan A.T."/>
            <person name="Liu X."/>
            <person name="Fung C.S."/>
            <person name="Xiao X."/>
            <person name="Malainual N."/>
            <person name="Hou J."/>
            <person name="Wang L."/>
            <person name="Wang M."/>
            <person name="Yang K.Y."/>
            <person name="Cui Y."/>
            <person name="Leung E.L."/>
            <person name="Nong W."/>
            <person name="Shin S.K."/>
            <person name="Au S.W."/>
            <person name="Jeong K.Y."/>
            <person name="Chew F.T."/>
            <person name="Hui J.H."/>
            <person name="Leung T.F."/>
            <person name="Tungtrongchitr A."/>
            <person name="Zhong N."/>
            <person name="Liu Z."/>
            <person name="Tsui S.K."/>
        </authorList>
    </citation>
    <scope>NUCLEOTIDE SEQUENCE [LARGE SCALE GENOMIC DNA]</scope>
    <source>
        <strain evidence="11">Derp</strain>
    </source>
</reference>
<feature type="domain" description="G-protein coupled receptors family 1 profile" evidence="10">
    <location>
        <begin position="26"/>
        <end position="87"/>
    </location>
</feature>
<dbReference type="InterPro" id="IPR017452">
    <property type="entry name" value="GPCR_Rhodpsn_7TM"/>
</dbReference>
<evidence type="ECO:0000256" key="3">
    <source>
        <dbReference type="ARBA" id="ARBA00022692"/>
    </source>
</evidence>
<evidence type="ECO:0000256" key="6">
    <source>
        <dbReference type="ARBA" id="ARBA00023136"/>
    </source>
</evidence>
<evidence type="ECO:0000256" key="5">
    <source>
        <dbReference type="ARBA" id="ARBA00023040"/>
    </source>
</evidence>
<dbReference type="Gene3D" id="1.20.1070.10">
    <property type="entry name" value="Rhodopsin 7-helix transmembrane proteins"/>
    <property type="match status" value="1"/>
</dbReference>
<accession>A0ABQ8J6E6</accession>
<evidence type="ECO:0000256" key="9">
    <source>
        <dbReference type="SAM" id="Phobius"/>
    </source>
</evidence>
<reference evidence="11 12" key="1">
    <citation type="journal article" date="2018" name="J. Allergy Clin. Immunol.">
        <title>High-quality assembly of Dermatophagoides pteronyssinus genome and transcriptome reveals a wide range of novel allergens.</title>
        <authorList>
            <person name="Liu X.Y."/>
            <person name="Yang K.Y."/>
            <person name="Wang M.Q."/>
            <person name="Kwok J.S."/>
            <person name="Zeng X."/>
            <person name="Yang Z."/>
            <person name="Xiao X.J."/>
            <person name="Lau C.P."/>
            <person name="Li Y."/>
            <person name="Huang Z.M."/>
            <person name="Ba J.G."/>
            <person name="Yim A.K."/>
            <person name="Ouyang C.Y."/>
            <person name="Ngai S.M."/>
            <person name="Chan T.F."/>
            <person name="Leung E.L."/>
            <person name="Liu L."/>
            <person name="Liu Z.G."/>
            <person name="Tsui S.K."/>
        </authorList>
    </citation>
    <scope>NUCLEOTIDE SEQUENCE [LARGE SCALE GENOMIC DNA]</scope>
    <source>
        <strain evidence="11">Derp</strain>
    </source>
</reference>
<keyword evidence="12" id="KW-1185">Reference proteome</keyword>
<dbReference type="Proteomes" id="UP000887458">
    <property type="component" value="Unassembled WGS sequence"/>
</dbReference>
<keyword evidence="3 9" id="KW-0812">Transmembrane</keyword>
<evidence type="ECO:0000256" key="1">
    <source>
        <dbReference type="ARBA" id="ARBA00004141"/>
    </source>
</evidence>